<keyword evidence="2 6" id="KW-0812">Transmembrane</keyword>
<proteinExistence type="predicted"/>
<feature type="transmembrane region" description="Helical" evidence="6">
    <location>
        <begin position="89"/>
        <end position="110"/>
    </location>
</feature>
<dbReference type="Pfam" id="PF01098">
    <property type="entry name" value="FTSW_RODA_SPOVE"/>
    <property type="match status" value="2"/>
</dbReference>
<feature type="transmembrane region" description="Helical" evidence="6">
    <location>
        <begin position="193"/>
        <end position="226"/>
    </location>
</feature>
<feature type="transmembrane region" description="Helical" evidence="6">
    <location>
        <begin position="327"/>
        <end position="347"/>
    </location>
</feature>
<dbReference type="GO" id="GO:0008360">
    <property type="term" value="P:regulation of cell shape"/>
    <property type="evidence" value="ECO:0007669"/>
    <property type="project" value="UniProtKB-KW"/>
</dbReference>
<organism evidence="7">
    <name type="scientific">uncultured Prochlorococcus marinus clone HF10-11H11</name>
    <dbReference type="NCBI Taxonomy" id="379375"/>
    <lineage>
        <taxon>Bacteria</taxon>
        <taxon>Bacillati</taxon>
        <taxon>Cyanobacteriota</taxon>
        <taxon>Cyanophyceae</taxon>
        <taxon>Synechococcales</taxon>
        <taxon>Prochlorococcaceae</taxon>
        <taxon>Prochlorococcus</taxon>
    </lineage>
</organism>
<dbReference type="GO" id="GO:0005886">
    <property type="term" value="C:plasma membrane"/>
    <property type="evidence" value="ECO:0007669"/>
    <property type="project" value="TreeGrafter"/>
</dbReference>
<evidence type="ECO:0000313" key="7">
    <source>
        <dbReference type="EMBL" id="ABE11135.1"/>
    </source>
</evidence>
<dbReference type="AlphaFoldDB" id="Q1PK91"/>
<dbReference type="InterPro" id="IPR011923">
    <property type="entry name" value="RodA/MrdB"/>
</dbReference>
<gene>
    <name evidence="7" type="primary">rodA</name>
    <name evidence="7" type="ORF">HF10-11H11_0018</name>
</gene>
<dbReference type="InterPro" id="IPR001182">
    <property type="entry name" value="FtsW/RodA"/>
</dbReference>
<dbReference type="NCBIfam" id="TIGR02210">
    <property type="entry name" value="rodA_shape"/>
    <property type="match status" value="1"/>
</dbReference>
<evidence type="ECO:0000256" key="5">
    <source>
        <dbReference type="ARBA" id="ARBA00023136"/>
    </source>
</evidence>
<evidence type="ECO:0000256" key="2">
    <source>
        <dbReference type="ARBA" id="ARBA00022692"/>
    </source>
</evidence>
<sequence length="423" mass="48046">MMFERISLLNKKGFLQKKVNFSKGYLFSPILLIPLFLVIISGFLIKSIQSDFLVSNYLSHILTGFLGYFLAFFISYIPLERLKKYLIPFYLSTLISLFLIYFFGISVSGAQRWLNLGIFSFQPSEVAKLSTVLNLALVLDKKIILTIRDLVLPFLVVIFPWLLIFFQPDLGTSLVLLVFTGVMLYWSQMPIEWILILVFCIVTSILYLTSPTFLIFWIPFMGYLAYRSSKNKIIFPALAISFHLLVAKLTPILWQYGLKEYQKDRLVLFLDPSRDPLGGGYHLIQSQIAIGSGGFFGTGLLQGKLTNLQFIPEQHTDFIFSALGEELGFVGCISVLFLFFFLIKKLINTAKIARSSFESLIVIGITSTFLFQIIINIFMTIGLGPVTGIPLPFMSYGRTALFINFISIGFVLSILKRSRSLRI</sequence>
<dbReference type="GO" id="GO:0032153">
    <property type="term" value="C:cell division site"/>
    <property type="evidence" value="ECO:0007669"/>
    <property type="project" value="TreeGrafter"/>
</dbReference>
<feature type="transmembrane region" description="Helical" evidence="6">
    <location>
        <begin position="233"/>
        <end position="254"/>
    </location>
</feature>
<dbReference type="NCBIfam" id="NF037961">
    <property type="entry name" value="RodA_shape"/>
    <property type="match status" value="1"/>
</dbReference>
<keyword evidence="5 6" id="KW-0472">Membrane</keyword>
<keyword evidence="3" id="KW-0133">Cell shape</keyword>
<dbReference type="GO" id="GO:0051301">
    <property type="term" value="P:cell division"/>
    <property type="evidence" value="ECO:0007669"/>
    <property type="project" value="InterPro"/>
</dbReference>
<dbReference type="PANTHER" id="PTHR30474">
    <property type="entry name" value="CELL CYCLE PROTEIN"/>
    <property type="match status" value="1"/>
</dbReference>
<reference evidence="7" key="2">
    <citation type="submission" date="2006-04" db="EMBL/GenBank/DDBJ databases">
        <title>Sequencing of the draft fosmids and assembly of Prochlorococcus marinus environmental genome fragment.</title>
        <authorList>
            <consortium name="US DOE Joint Genome Institute (JGI)"/>
            <person name="Copeland A."/>
            <person name="Lucas S."/>
            <person name="Lapidus A."/>
            <person name="Barry K."/>
            <person name="Detter J.C."/>
            <person name="Glavina T."/>
            <person name="Hammon N."/>
            <person name="Israni S."/>
            <person name="Richardson P."/>
        </authorList>
    </citation>
    <scope>NUCLEOTIDE SEQUENCE</scope>
</reference>
<comment type="subcellular location">
    <subcellularLocation>
        <location evidence="1">Membrane</location>
        <topology evidence="1">Multi-pass membrane protein</topology>
    </subcellularLocation>
</comment>
<evidence type="ECO:0000256" key="4">
    <source>
        <dbReference type="ARBA" id="ARBA00022989"/>
    </source>
</evidence>
<evidence type="ECO:0000256" key="6">
    <source>
        <dbReference type="SAM" id="Phobius"/>
    </source>
</evidence>
<feature type="transmembrane region" description="Helical" evidence="6">
    <location>
        <begin position="143"/>
        <end position="163"/>
    </location>
</feature>
<accession>Q1PK91</accession>
<keyword evidence="4 6" id="KW-1133">Transmembrane helix</keyword>
<dbReference type="EMBL" id="DQ366723">
    <property type="protein sequence ID" value="ABE11135.1"/>
    <property type="molecule type" value="Genomic_DNA"/>
</dbReference>
<evidence type="ECO:0000256" key="3">
    <source>
        <dbReference type="ARBA" id="ARBA00022960"/>
    </source>
</evidence>
<evidence type="ECO:0000256" key="1">
    <source>
        <dbReference type="ARBA" id="ARBA00004141"/>
    </source>
</evidence>
<dbReference type="GO" id="GO:0015648">
    <property type="term" value="F:lipid-linked peptidoglycan transporter activity"/>
    <property type="evidence" value="ECO:0007669"/>
    <property type="project" value="TreeGrafter"/>
</dbReference>
<feature type="transmembrane region" description="Helical" evidence="6">
    <location>
        <begin position="170"/>
        <end position="187"/>
    </location>
</feature>
<name>Q1PK91_PROMR</name>
<feature type="transmembrane region" description="Helical" evidence="6">
    <location>
        <begin position="395"/>
        <end position="415"/>
    </location>
</feature>
<reference evidence="7" key="1">
    <citation type="journal article" date="2006" name="Science">
        <title>Genomic islands and the ecology and evolution of Prochlorococcus.</title>
        <authorList>
            <person name="Coleman M.L."/>
            <person name="Sullivan M.B."/>
            <person name="Martiny A.C."/>
            <person name="Steglich C."/>
            <person name="Barry K."/>
            <person name="Delong E.F."/>
            <person name="Chisholm S.W."/>
        </authorList>
    </citation>
    <scope>NUCLEOTIDE SEQUENCE</scope>
</reference>
<feature type="transmembrane region" description="Helical" evidence="6">
    <location>
        <begin position="57"/>
        <end position="77"/>
    </location>
</feature>
<feature type="transmembrane region" description="Helical" evidence="6">
    <location>
        <begin position="21"/>
        <end position="45"/>
    </location>
</feature>
<feature type="transmembrane region" description="Helical" evidence="6">
    <location>
        <begin position="359"/>
        <end position="383"/>
    </location>
</feature>
<protein>
    <submittedName>
        <fullName evidence="7">RodA</fullName>
    </submittedName>
</protein>
<dbReference type="PANTHER" id="PTHR30474:SF1">
    <property type="entry name" value="PEPTIDOGLYCAN GLYCOSYLTRANSFERASE MRDB"/>
    <property type="match status" value="1"/>
</dbReference>